<dbReference type="Proteomes" id="UP000654345">
    <property type="component" value="Unassembled WGS sequence"/>
</dbReference>
<proteinExistence type="predicted"/>
<dbReference type="InterPro" id="IPR008271">
    <property type="entry name" value="Ser/Thr_kinase_AS"/>
</dbReference>
<keyword evidence="5 6" id="KW-0067">ATP-binding</keyword>
<dbReference type="InterPro" id="IPR017441">
    <property type="entry name" value="Protein_kinase_ATP_BS"/>
</dbReference>
<dbReference type="EC" id="2.7.11.1" evidence="1"/>
<sequence>MVDRVGAQFGSYQLVRLLGEGSYAEVYLGQHLYLERQAAIKVQQTAFLYQDVQAFLQEARTIAALNHPNIVHVLDFGLEGRERIPFLVVEYAPHGTLRQRCETGNTLSLPEVVACIKQLAAALQYAHERGIVHRDVKPENVLIGAQGQYQLSDFGIAVILRSSYLRSHPHFGGTVAYMAPEQHQGNPCAASDQYALAVIAYELLTGAPPFQGTLAEIGSQHLFADIPSLRAKRPSLPLAVEQVIQTALAKEPQQRFSTVEAFALALAEAANTIEASSEARLSTTTGMIPVPAQQVGAPVHLVTAPLVAVKQIASWLDVRMQWNLSSVHKRYCHYLLSQHRDLDVKGLGTQSMYTLALEQVFVELSMVPTPVHQVSADPLRVRPDLAPGEHQIWDFLASSALQQQHFVVVGSPGSGKTTLLKHMVLTLASRRRLEQGSAIPTKLPVLLFLRDHAQTIKRRGERYTLEEAAADHHKKYWRQSMPAGWLKQRLESGNCLIFLDGIDEVADLQARKQVVNWVQQQMLVYGQNRFIITSRPFGYRSNPLTGVTVLEMSVFTRAQVERFIYNWYQANEIMSAQRDDLEVRAKARSGADDLLGRLYENPALIALAVNPLLLTMIATVHRYRDTLPVKRVMLYDEICDVFLGKRQEAKGIALDFTVAQKREVLRSLAFSMLCMGIRDIPFEDAYRIIQAPLSQLGTSLEPAAFLRQLENTSGLLLEREQGVYSFAHLTFQEYLAAVHIKEEGLGNFLVEQIAISWWHETIRLYCAQADATPVIAACLDAQTSVATLTLALECQREALKVQPEVRLRLETLLKQGVEDSDVERRRLITNVLLTRRLQQMLHLHGEVYLNPSFVTCAEYQLFLDEQRAQGNNCLPDHLSISAFEYGQGHMPVLGMRPTDAVAFCDWLNEREPGAWYYRLPTRAEARLIGADKSVRSRLSASLGYWVELGQGFAWVEEDASSPEALRRILMEVYKQDLTYNSKLSQELEQTLTRVIECVQALLKIYDKPVMQNMYKILHHIWEHELPLQLVGDVATTLGELLAQMEPLLSSFYHALSGAYSLAETRESERALMRVRKIQFRIEQAQALKRAIQRAHVVALASSMDLDQGRPLSYDRLLTLACTRENACNLDRGRDLAPTFAFMQEHLAAFVRNSAREFQRVRLQMHELERMLAFMLDRSRLMPLYEEASRPNNESEDYLRRYVRSILLSLALYVYDWRARPSGSPDQGSEEHSGMVAGGGPQQAEASVERVLGHYLDLYIALVLLEKRIQGQMAPHEGILLVRERRIKH</sequence>
<dbReference type="PROSITE" id="PS50011">
    <property type="entry name" value="PROTEIN_KINASE_DOM"/>
    <property type="match status" value="1"/>
</dbReference>
<gene>
    <name evidence="9" type="ORF">KSB_03880</name>
</gene>
<dbReference type="InterPro" id="IPR027417">
    <property type="entry name" value="P-loop_NTPase"/>
</dbReference>
<accession>A0ABQ3UGS3</accession>
<dbReference type="InterPro" id="IPR007111">
    <property type="entry name" value="NACHT_NTPase"/>
</dbReference>
<dbReference type="SUPFAM" id="SSF56112">
    <property type="entry name" value="Protein kinase-like (PK-like)"/>
    <property type="match status" value="1"/>
</dbReference>
<dbReference type="PROSITE" id="PS00108">
    <property type="entry name" value="PROTEIN_KINASE_ST"/>
    <property type="match status" value="1"/>
</dbReference>
<dbReference type="PANTHER" id="PTHR43289">
    <property type="entry name" value="MITOGEN-ACTIVATED PROTEIN KINASE KINASE KINASE 20-RELATED"/>
    <property type="match status" value="1"/>
</dbReference>
<dbReference type="CDD" id="cd14014">
    <property type="entry name" value="STKc_PknB_like"/>
    <property type="match status" value="1"/>
</dbReference>
<name>A0ABQ3UGS3_9CHLR</name>
<reference evidence="9 10" key="1">
    <citation type="journal article" date="2021" name="Int. J. Syst. Evol. Microbiol.">
        <title>Reticulibacter mediterranei gen. nov., sp. nov., within the new family Reticulibacteraceae fam. nov., and Ktedonospora formicarum gen. nov., sp. nov., Ktedonobacter robiniae sp. nov., Dictyobacter formicarum sp. nov. and Dictyobacter arantiisoli sp. nov., belonging to the class Ktedonobacteria.</title>
        <authorList>
            <person name="Yabe S."/>
            <person name="Zheng Y."/>
            <person name="Wang C.M."/>
            <person name="Sakai Y."/>
            <person name="Abe K."/>
            <person name="Yokota A."/>
            <person name="Donadio S."/>
            <person name="Cavaletti L."/>
            <person name="Monciardini P."/>
        </authorList>
    </citation>
    <scope>NUCLEOTIDE SEQUENCE [LARGE SCALE GENOMIC DNA]</scope>
    <source>
        <strain evidence="9 10">SOSP1-30</strain>
    </source>
</reference>
<dbReference type="EMBL" id="BNJG01000001">
    <property type="protein sequence ID" value="GHO51913.1"/>
    <property type="molecule type" value="Genomic_DNA"/>
</dbReference>
<dbReference type="PROSITE" id="PS00107">
    <property type="entry name" value="PROTEIN_KINASE_ATP"/>
    <property type="match status" value="1"/>
</dbReference>
<dbReference type="SUPFAM" id="SSF56436">
    <property type="entry name" value="C-type lectin-like"/>
    <property type="match status" value="1"/>
</dbReference>
<keyword evidence="2" id="KW-0808">Transferase</keyword>
<dbReference type="Pfam" id="PF00069">
    <property type="entry name" value="Pkinase"/>
    <property type="match status" value="1"/>
</dbReference>
<dbReference type="Gene3D" id="3.40.50.300">
    <property type="entry name" value="P-loop containing nucleotide triphosphate hydrolases"/>
    <property type="match status" value="1"/>
</dbReference>
<dbReference type="SUPFAM" id="SSF52540">
    <property type="entry name" value="P-loop containing nucleoside triphosphate hydrolases"/>
    <property type="match status" value="1"/>
</dbReference>
<dbReference type="InterPro" id="IPR042095">
    <property type="entry name" value="SUMF_sf"/>
</dbReference>
<evidence type="ECO:0000313" key="10">
    <source>
        <dbReference type="Proteomes" id="UP000654345"/>
    </source>
</evidence>
<feature type="domain" description="Protein kinase" evidence="7">
    <location>
        <begin position="12"/>
        <end position="267"/>
    </location>
</feature>
<comment type="caution">
    <text evidence="9">The sequence shown here is derived from an EMBL/GenBank/DDBJ whole genome shotgun (WGS) entry which is preliminary data.</text>
</comment>
<keyword evidence="10" id="KW-1185">Reference proteome</keyword>
<dbReference type="Pfam" id="PF05729">
    <property type="entry name" value="NACHT"/>
    <property type="match status" value="1"/>
</dbReference>
<evidence type="ECO:0000256" key="3">
    <source>
        <dbReference type="ARBA" id="ARBA00022741"/>
    </source>
</evidence>
<organism evidence="9 10">
    <name type="scientific">Ktedonobacter robiniae</name>
    <dbReference type="NCBI Taxonomy" id="2778365"/>
    <lineage>
        <taxon>Bacteria</taxon>
        <taxon>Bacillati</taxon>
        <taxon>Chloroflexota</taxon>
        <taxon>Ktedonobacteria</taxon>
        <taxon>Ktedonobacterales</taxon>
        <taxon>Ktedonobacteraceae</taxon>
        <taxon>Ktedonobacter</taxon>
    </lineage>
</organism>
<dbReference type="Gene3D" id="3.30.200.20">
    <property type="entry name" value="Phosphorylase Kinase, domain 1"/>
    <property type="match status" value="1"/>
</dbReference>
<keyword evidence="4" id="KW-0418">Kinase</keyword>
<evidence type="ECO:0000256" key="5">
    <source>
        <dbReference type="ARBA" id="ARBA00022840"/>
    </source>
</evidence>
<dbReference type="Gene3D" id="1.10.510.10">
    <property type="entry name" value="Transferase(Phosphotransferase) domain 1"/>
    <property type="match status" value="1"/>
</dbReference>
<dbReference type="PROSITE" id="PS50837">
    <property type="entry name" value="NACHT"/>
    <property type="match status" value="1"/>
</dbReference>
<dbReference type="InterPro" id="IPR000719">
    <property type="entry name" value="Prot_kinase_dom"/>
</dbReference>
<feature type="domain" description="NACHT" evidence="8">
    <location>
        <begin position="404"/>
        <end position="536"/>
    </location>
</feature>
<dbReference type="PANTHER" id="PTHR43289:SF6">
    <property type="entry name" value="SERINE_THREONINE-PROTEIN KINASE NEKL-3"/>
    <property type="match status" value="1"/>
</dbReference>
<dbReference type="Gene3D" id="3.90.1580.10">
    <property type="entry name" value="paralog of FGE (formylglycine-generating enzyme)"/>
    <property type="match status" value="1"/>
</dbReference>
<feature type="binding site" evidence="6">
    <location>
        <position position="41"/>
    </location>
    <ligand>
        <name>ATP</name>
        <dbReference type="ChEBI" id="CHEBI:30616"/>
    </ligand>
</feature>
<evidence type="ECO:0000313" key="9">
    <source>
        <dbReference type="EMBL" id="GHO51913.1"/>
    </source>
</evidence>
<dbReference type="SMART" id="SM00220">
    <property type="entry name" value="S_TKc"/>
    <property type="match status" value="1"/>
</dbReference>
<dbReference type="RefSeq" id="WP_201368877.1">
    <property type="nucleotide sequence ID" value="NZ_BNJG01000001.1"/>
</dbReference>
<evidence type="ECO:0000256" key="6">
    <source>
        <dbReference type="PROSITE-ProRule" id="PRU10141"/>
    </source>
</evidence>
<protein>
    <recommendedName>
        <fullName evidence="1">non-specific serine/threonine protein kinase</fullName>
        <ecNumber evidence="1">2.7.11.1</ecNumber>
    </recommendedName>
</protein>
<evidence type="ECO:0000256" key="1">
    <source>
        <dbReference type="ARBA" id="ARBA00012513"/>
    </source>
</evidence>
<evidence type="ECO:0000256" key="4">
    <source>
        <dbReference type="ARBA" id="ARBA00022777"/>
    </source>
</evidence>
<dbReference type="InterPro" id="IPR011009">
    <property type="entry name" value="Kinase-like_dom_sf"/>
</dbReference>
<dbReference type="InterPro" id="IPR016187">
    <property type="entry name" value="CTDL_fold"/>
</dbReference>
<evidence type="ECO:0000256" key="2">
    <source>
        <dbReference type="ARBA" id="ARBA00022679"/>
    </source>
</evidence>
<evidence type="ECO:0000259" key="8">
    <source>
        <dbReference type="PROSITE" id="PS50837"/>
    </source>
</evidence>
<keyword evidence="3 6" id="KW-0547">Nucleotide-binding</keyword>
<evidence type="ECO:0000259" key="7">
    <source>
        <dbReference type="PROSITE" id="PS50011"/>
    </source>
</evidence>